<dbReference type="Pfam" id="PF10250">
    <property type="entry name" value="O-FucT"/>
    <property type="match status" value="1"/>
</dbReference>
<reference evidence="5 6" key="1">
    <citation type="submission" date="2014-02" db="EMBL/GenBank/DDBJ databases">
        <title>Transposable element dynamics among asymbiotic and ectomycorrhizal Amanita fungi.</title>
        <authorList>
            <consortium name="DOE Joint Genome Institute"/>
            <person name="Hess J."/>
            <person name="Skrede I."/>
            <person name="Wolfe B."/>
            <person name="LaButti K."/>
            <person name="Ohm R.A."/>
            <person name="Grigoriev I.V."/>
            <person name="Pringle A."/>
        </authorList>
    </citation>
    <scope>NUCLEOTIDE SEQUENCE [LARGE SCALE GENOMIC DNA]</scope>
    <source>
        <strain evidence="5 6">SKay4041</strain>
    </source>
</reference>
<keyword evidence="4" id="KW-0812">Transmembrane</keyword>
<dbReference type="Gene3D" id="3.40.50.11350">
    <property type="match status" value="1"/>
</dbReference>
<evidence type="ECO:0000313" key="5">
    <source>
        <dbReference type="EMBL" id="PFH46474.1"/>
    </source>
</evidence>
<keyword evidence="4" id="KW-1133">Transmembrane helix</keyword>
<keyword evidence="3" id="KW-0119">Carbohydrate metabolism</keyword>
<dbReference type="GO" id="GO:0006004">
    <property type="term" value="P:fucose metabolic process"/>
    <property type="evidence" value="ECO:0007669"/>
    <property type="project" value="UniProtKB-KW"/>
</dbReference>
<dbReference type="GO" id="GO:0016740">
    <property type="term" value="F:transferase activity"/>
    <property type="evidence" value="ECO:0007669"/>
    <property type="project" value="UniProtKB-KW"/>
</dbReference>
<gene>
    <name evidence="5" type="ORF">AMATHDRAFT_43580</name>
</gene>
<feature type="transmembrane region" description="Helical" evidence="4">
    <location>
        <begin position="47"/>
        <end position="65"/>
    </location>
</feature>
<dbReference type="CDD" id="cd11296">
    <property type="entry name" value="O-FucT_like"/>
    <property type="match status" value="1"/>
</dbReference>
<sequence>MAFQNILNRLSATSEYAILPTSSNTTPKQDTPHPSCWSRVSLLPKRYTRILFALFIALVIYVFAFPTRAKDWTAFPSEAFPTRDGMPPLYKQYREWEAHLPAHNPSLPYPDGKHAKFILFGNHQIGVGWGNVLQEMIMNAYFAYYVKRSFVFYNYTWNMDGPDFSEYNGHPIPSRIPLSAIISGPIVGGPMGPNDVDVPRAISLDYFHQVCPNPYILRGESVKEGLGGNPPAKQLVAALLEKIDAIDARCIEIPRGSAQIFDYILFGSKGVLDVWPELSKSPIFTHFGWSPLIHSAYNANRHFFELTSPSLSSFYAPVSGHLPKIFSPMNPPSPPYPPLDGLLVVHIRRGDFDQHCKHFWTYSSEYNGFNSFPELPDHFIPPSRGATPENEEIYMKHCFPNVTQIVARVEDVRKRVASGAEGQGLKKIYIMTNGKRDWLAELKSALEDKGGWEGIETSRNVWLSWEQKPVAQALDMYVAQRAEAFIGNGFSSLTSNIVMLRMGVEGVGSSKTFFW</sequence>
<dbReference type="InterPro" id="IPR019378">
    <property type="entry name" value="GDP-Fuc_O-FucTrfase"/>
</dbReference>
<dbReference type="AlphaFoldDB" id="A0A2A9NAY6"/>
<protein>
    <submittedName>
        <fullName evidence="5">Uncharacterized protein</fullName>
    </submittedName>
</protein>
<evidence type="ECO:0000256" key="2">
    <source>
        <dbReference type="ARBA" id="ARBA00023253"/>
    </source>
</evidence>
<evidence type="ECO:0000256" key="4">
    <source>
        <dbReference type="SAM" id="Phobius"/>
    </source>
</evidence>
<evidence type="ECO:0000313" key="6">
    <source>
        <dbReference type="Proteomes" id="UP000242287"/>
    </source>
</evidence>
<organism evidence="5 6">
    <name type="scientific">Amanita thiersii Skay4041</name>
    <dbReference type="NCBI Taxonomy" id="703135"/>
    <lineage>
        <taxon>Eukaryota</taxon>
        <taxon>Fungi</taxon>
        <taxon>Dikarya</taxon>
        <taxon>Basidiomycota</taxon>
        <taxon>Agaricomycotina</taxon>
        <taxon>Agaricomycetes</taxon>
        <taxon>Agaricomycetidae</taxon>
        <taxon>Agaricales</taxon>
        <taxon>Pluteineae</taxon>
        <taxon>Amanitaceae</taxon>
        <taxon>Amanita</taxon>
    </lineage>
</organism>
<evidence type="ECO:0000256" key="1">
    <source>
        <dbReference type="ARBA" id="ARBA00022679"/>
    </source>
</evidence>
<accession>A0A2A9NAY6</accession>
<keyword evidence="2" id="KW-0294">Fucose metabolism</keyword>
<dbReference type="Proteomes" id="UP000242287">
    <property type="component" value="Unassembled WGS sequence"/>
</dbReference>
<name>A0A2A9NAY6_9AGAR</name>
<keyword evidence="4" id="KW-0472">Membrane</keyword>
<proteinExistence type="predicted"/>
<dbReference type="EMBL" id="KZ302188">
    <property type="protein sequence ID" value="PFH46474.1"/>
    <property type="molecule type" value="Genomic_DNA"/>
</dbReference>
<keyword evidence="6" id="KW-1185">Reference proteome</keyword>
<evidence type="ECO:0000256" key="3">
    <source>
        <dbReference type="ARBA" id="ARBA00023277"/>
    </source>
</evidence>
<keyword evidence="1" id="KW-0808">Transferase</keyword>
<dbReference type="OrthoDB" id="2559662at2759"/>